<protein>
    <recommendedName>
        <fullName evidence="3">Phage protein</fullName>
    </recommendedName>
</protein>
<accession>A0ABY8E932</accession>
<dbReference type="Proteomes" id="UP001222800">
    <property type="component" value="Chromosome"/>
</dbReference>
<evidence type="ECO:0000313" key="2">
    <source>
        <dbReference type="Proteomes" id="UP001222800"/>
    </source>
</evidence>
<organism evidence="1 2">
    <name type="scientific">Tepidibacter hydrothermalis</name>
    <dbReference type="NCBI Taxonomy" id="3036126"/>
    <lineage>
        <taxon>Bacteria</taxon>
        <taxon>Bacillati</taxon>
        <taxon>Bacillota</taxon>
        <taxon>Clostridia</taxon>
        <taxon>Peptostreptococcales</taxon>
        <taxon>Peptostreptococcaceae</taxon>
        <taxon>Tepidibacter</taxon>
    </lineage>
</organism>
<evidence type="ECO:0000313" key="1">
    <source>
        <dbReference type="EMBL" id="WFD09422.1"/>
    </source>
</evidence>
<evidence type="ECO:0008006" key="3">
    <source>
        <dbReference type="Google" id="ProtNLM"/>
    </source>
</evidence>
<proteinExistence type="predicted"/>
<dbReference type="RefSeq" id="WP_277731347.1">
    <property type="nucleotide sequence ID" value="NZ_CP120733.1"/>
</dbReference>
<gene>
    <name evidence="1" type="ORF">P4S50_13630</name>
</gene>
<keyword evidence="2" id="KW-1185">Reference proteome</keyword>
<reference evidence="1 2" key="1">
    <citation type="submission" date="2023-03" db="EMBL/GenBank/DDBJ databases">
        <title>Complete genome sequence of Tepidibacter sp. SWIR-1, isolated from a deep-sea hydrothermal vent.</title>
        <authorList>
            <person name="Li X."/>
        </authorList>
    </citation>
    <scope>NUCLEOTIDE SEQUENCE [LARGE SCALE GENOMIC DNA]</scope>
    <source>
        <strain evidence="1 2">SWIR-1</strain>
    </source>
</reference>
<sequence length="64" mass="7804">MRFLKIMKYILGIWIIFRGIYEIVINYPSIDHWKNLAVILVVLYLIEPIVDKKNEEYKKINHIK</sequence>
<dbReference type="EMBL" id="CP120733">
    <property type="protein sequence ID" value="WFD09422.1"/>
    <property type="molecule type" value="Genomic_DNA"/>
</dbReference>
<name>A0ABY8E932_9FIRM</name>